<proteinExistence type="predicted"/>
<dbReference type="Proteomes" id="UP001516400">
    <property type="component" value="Unassembled WGS sequence"/>
</dbReference>
<accession>A0ABD2P8A6</accession>
<evidence type="ECO:0000256" key="1">
    <source>
        <dbReference type="SAM" id="Phobius"/>
    </source>
</evidence>
<keyword evidence="1" id="KW-0472">Membrane</keyword>
<keyword evidence="1" id="KW-0812">Transmembrane</keyword>
<sequence>MKRIAIFSDDFLFLFSGEFKQVGNVTTTKTKSEFKQVANVAMTRTKSEKAFVIFNLLSVWIIYNFINMMI</sequence>
<protein>
    <submittedName>
        <fullName evidence="2">Uncharacterized protein</fullName>
    </submittedName>
</protein>
<evidence type="ECO:0000313" key="2">
    <source>
        <dbReference type="EMBL" id="KAL3287176.1"/>
    </source>
</evidence>
<organism evidence="2 3">
    <name type="scientific">Cryptolaemus montrouzieri</name>
    <dbReference type="NCBI Taxonomy" id="559131"/>
    <lineage>
        <taxon>Eukaryota</taxon>
        <taxon>Metazoa</taxon>
        <taxon>Ecdysozoa</taxon>
        <taxon>Arthropoda</taxon>
        <taxon>Hexapoda</taxon>
        <taxon>Insecta</taxon>
        <taxon>Pterygota</taxon>
        <taxon>Neoptera</taxon>
        <taxon>Endopterygota</taxon>
        <taxon>Coleoptera</taxon>
        <taxon>Polyphaga</taxon>
        <taxon>Cucujiformia</taxon>
        <taxon>Coccinelloidea</taxon>
        <taxon>Coccinellidae</taxon>
        <taxon>Scymninae</taxon>
        <taxon>Scymnini</taxon>
        <taxon>Cryptolaemus</taxon>
    </lineage>
</organism>
<evidence type="ECO:0000313" key="3">
    <source>
        <dbReference type="Proteomes" id="UP001516400"/>
    </source>
</evidence>
<reference evidence="2 3" key="1">
    <citation type="journal article" date="2021" name="BMC Biol.">
        <title>Horizontally acquired antibacterial genes associated with adaptive radiation of ladybird beetles.</title>
        <authorList>
            <person name="Li H.S."/>
            <person name="Tang X.F."/>
            <person name="Huang Y.H."/>
            <person name="Xu Z.Y."/>
            <person name="Chen M.L."/>
            <person name="Du X.Y."/>
            <person name="Qiu B.Y."/>
            <person name="Chen P.T."/>
            <person name="Zhang W."/>
            <person name="Slipinski A."/>
            <person name="Escalona H.E."/>
            <person name="Waterhouse R.M."/>
            <person name="Zwick A."/>
            <person name="Pang H."/>
        </authorList>
    </citation>
    <scope>NUCLEOTIDE SEQUENCE [LARGE SCALE GENOMIC DNA]</scope>
    <source>
        <strain evidence="2">SYSU2018</strain>
    </source>
</reference>
<keyword evidence="1" id="KW-1133">Transmembrane helix</keyword>
<gene>
    <name evidence="2" type="ORF">HHI36_001655</name>
</gene>
<dbReference type="AlphaFoldDB" id="A0ABD2P8A6"/>
<feature type="transmembrane region" description="Helical" evidence="1">
    <location>
        <begin position="50"/>
        <end position="66"/>
    </location>
</feature>
<comment type="caution">
    <text evidence="2">The sequence shown here is derived from an EMBL/GenBank/DDBJ whole genome shotgun (WGS) entry which is preliminary data.</text>
</comment>
<keyword evidence="3" id="KW-1185">Reference proteome</keyword>
<name>A0ABD2P8A6_9CUCU</name>
<dbReference type="EMBL" id="JABFTP020000185">
    <property type="protein sequence ID" value="KAL3287176.1"/>
    <property type="molecule type" value="Genomic_DNA"/>
</dbReference>